<sequence>MSAQGVPVFDTYPTLRSVWIRLSFDLGRTWENENATWAAEMLTAARYTVHLSPDLRNSPPDAPGQPEDDHRLGDDLITRRGPAQAKGWAGEFAALDLTLLLLRATRDDTQRRTQRPTVHVCIPARIAGDP</sequence>
<proteinExistence type="predicted"/>
<accession>A0AB39NCQ7</accession>
<protein>
    <submittedName>
        <fullName evidence="2">Uncharacterized protein</fullName>
    </submittedName>
</protein>
<dbReference type="AlphaFoldDB" id="A0AB39NCQ7"/>
<evidence type="ECO:0000256" key="1">
    <source>
        <dbReference type="SAM" id="MobiDB-lite"/>
    </source>
</evidence>
<dbReference type="EMBL" id="CP163432">
    <property type="protein sequence ID" value="XDQ15671.1"/>
    <property type="molecule type" value="Genomic_DNA"/>
</dbReference>
<dbReference type="RefSeq" id="WP_369275600.1">
    <property type="nucleotide sequence ID" value="NZ_CP163432.1"/>
</dbReference>
<feature type="region of interest" description="Disordered" evidence="1">
    <location>
        <begin position="52"/>
        <end position="75"/>
    </location>
</feature>
<gene>
    <name evidence="2" type="ORF">AB5J55_41600</name>
</gene>
<organism evidence="2">
    <name type="scientific">Streptomyces sp. R11</name>
    <dbReference type="NCBI Taxonomy" id="3238625"/>
    <lineage>
        <taxon>Bacteria</taxon>
        <taxon>Bacillati</taxon>
        <taxon>Actinomycetota</taxon>
        <taxon>Actinomycetes</taxon>
        <taxon>Kitasatosporales</taxon>
        <taxon>Streptomycetaceae</taxon>
        <taxon>Streptomyces</taxon>
    </lineage>
</organism>
<reference evidence="2" key="1">
    <citation type="submission" date="2024-07" db="EMBL/GenBank/DDBJ databases">
        <authorList>
            <person name="Yu S.T."/>
        </authorList>
    </citation>
    <scope>NUCLEOTIDE SEQUENCE</scope>
    <source>
        <strain evidence="2">R11</strain>
    </source>
</reference>
<name>A0AB39NCQ7_9ACTN</name>
<evidence type="ECO:0000313" key="2">
    <source>
        <dbReference type="EMBL" id="XDQ15671.1"/>
    </source>
</evidence>